<evidence type="ECO:0000313" key="1">
    <source>
        <dbReference type="EMBL" id="KAA6324332.1"/>
    </source>
</evidence>
<organism evidence="1">
    <name type="scientific">termite gut metagenome</name>
    <dbReference type="NCBI Taxonomy" id="433724"/>
    <lineage>
        <taxon>unclassified sequences</taxon>
        <taxon>metagenomes</taxon>
        <taxon>organismal metagenomes</taxon>
    </lineage>
</organism>
<gene>
    <name evidence="1" type="ORF">EZS27_026329</name>
</gene>
<reference evidence="1" key="1">
    <citation type="submission" date="2019-03" db="EMBL/GenBank/DDBJ databases">
        <title>Single cell metagenomics reveals metabolic interactions within the superorganism composed of flagellate Streblomastix strix and complex community of Bacteroidetes bacteria on its surface.</title>
        <authorList>
            <person name="Treitli S.C."/>
            <person name="Kolisko M."/>
            <person name="Husnik F."/>
            <person name="Keeling P."/>
            <person name="Hampl V."/>
        </authorList>
    </citation>
    <scope>NUCLEOTIDE SEQUENCE</scope>
    <source>
        <strain evidence="1">STM</strain>
    </source>
</reference>
<comment type="caution">
    <text evidence="1">The sequence shown here is derived from an EMBL/GenBank/DDBJ whole genome shotgun (WGS) entry which is preliminary data.</text>
</comment>
<sequence>MKTVNYPEKKTYEKYDNEHFLLYLGEQQVTYLPETDEMSTEKRVKIKGFSYTGTANDGGTLIQASEDSYSAFVSGLIRTRYTTDDTEALQGNAMIALQNPSHEKAESHLSEWEEFQSFRNECKKSAKKILNL</sequence>
<dbReference type="EMBL" id="SNRY01002595">
    <property type="protein sequence ID" value="KAA6324332.1"/>
    <property type="molecule type" value="Genomic_DNA"/>
</dbReference>
<protein>
    <submittedName>
        <fullName evidence="1">Uncharacterized protein</fullName>
    </submittedName>
</protein>
<proteinExistence type="predicted"/>
<name>A0A5J4QS00_9ZZZZ</name>
<accession>A0A5J4QS00</accession>
<dbReference type="AlphaFoldDB" id="A0A5J4QS00"/>